<dbReference type="PATRIC" id="fig|1056511.3.peg.795"/>
<evidence type="ECO:0000256" key="2">
    <source>
        <dbReference type="ARBA" id="ARBA00023224"/>
    </source>
</evidence>
<dbReference type="PANTHER" id="PTHR32089">
    <property type="entry name" value="METHYL-ACCEPTING CHEMOTAXIS PROTEIN MCPB"/>
    <property type="match status" value="1"/>
</dbReference>
<comment type="caution">
    <text evidence="6">The sequence shown here is derived from an EMBL/GenBank/DDBJ whole genome shotgun (WGS) entry which is preliminary data.</text>
</comment>
<keyword evidence="7" id="KW-1185">Reference proteome</keyword>
<dbReference type="Pfam" id="PF00015">
    <property type="entry name" value="MCPsignal"/>
    <property type="match status" value="1"/>
</dbReference>
<dbReference type="GO" id="GO:0004888">
    <property type="term" value="F:transmembrane signaling receptor activity"/>
    <property type="evidence" value="ECO:0007669"/>
    <property type="project" value="InterPro"/>
</dbReference>
<dbReference type="InterPro" id="IPR013702">
    <property type="entry name" value="FIST_domain_N"/>
</dbReference>
<dbReference type="AlphaFoldDB" id="L8JIB9"/>
<evidence type="ECO:0000313" key="6">
    <source>
        <dbReference type="EMBL" id="ELR67224.1"/>
    </source>
</evidence>
<dbReference type="SMART" id="SM00897">
    <property type="entry name" value="FIST"/>
    <property type="match status" value="1"/>
</dbReference>
<gene>
    <name evidence="6" type="ORF">C942_02733</name>
</gene>
<organism evidence="6 7">
    <name type="scientific">Photobacterium marinum</name>
    <dbReference type="NCBI Taxonomy" id="1056511"/>
    <lineage>
        <taxon>Bacteria</taxon>
        <taxon>Pseudomonadati</taxon>
        <taxon>Pseudomonadota</taxon>
        <taxon>Gammaproteobacteria</taxon>
        <taxon>Vibrionales</taxon>
        <taxon>Vibrionaceae</taxon>
        <taxon>Photobacterium</taxon>
    </lineage>
</organism>
<dbReference type="RefSeq" id="WP_007462670.1">
    <property type="nucleotide sequence ID" value="NZ_AMZO01000003.1"/>
</dbReference>
<sequence>MFFRKFRKSKIAERDINNSSEVIKVIECKLNEIESKLTAFKEQLPSFNTVLVLGYVPTHINLNEVNRSVSRQIQGNVILTSTAGELSSSQSPFYSGSQSDKIVLQLFSQRLIAFSQTHLIELPCSDIKQGKIELTDSQRVDHLIQQLKRIHISKNLNAENMFAFTLVNGLTNSEDWLMEAIYESALFPIPFVGGSSAGKLDFKSAPFHDGKAIRNEHAIFIFVELQPEFDYQLFKTQNFKPVSDSWFIADSCSATRKVKSFINPKNKELTTPTSALSQYFRCSQDKLPDVLSDYTFATKIGDDYFIRSISDIDLNNQEISFFCNTPLGTELHLMKRTNFVEQTEKDYTSLRRRHGEPVGGVFFDCILRRLQNSHALSNLTCFNSFPAAGFSTFGELHGVNINETLSAIFFYKRENPQQLSHGSFALDYSKYSLYNKELRSMAQRLLINIQDDIIKDNMKTMDVAKNSTSLTNDALKAIESISSNSIELNKDLGQFTNLVHTLASEANSLTDDVSAVNDDVASISEILSIINKIADQTNLLALNASIEAARAGEFGRGFSVVADEVRGLAKNTQDSLHNSNENVSGLIKRIKQISDVIITLSEQMDSTSQKVKLIQDAMGDINQSAIDTVTFLKSSNEITNDLHQIGEETIKHATSISIMRNQINAVE</sequence>
<dbReference type="GO" id="GO:0007165">
    <property type="term" value="P:signal transduction"/>
    <property type="evidence" value="ECO:0007669"/>
    <property type="project" value="UniProtKB-KW"/>
</dbReference>
<dbReference type="EMBL" id="AMZO01000003">
    <property type="protein sequence ID" value="ELR67224.1"/>
    <property type="molecule type" value="Genomic_DNA"/>
</dbReference>
<comment type="subcellular location">
    <subcellularLocation>
        <location evidence="1">Membrane</location>
    </subcellularLocation>
</comment>
<name>L8JIB9_9GAMM</name>
<dbReference type="Pfam" id="PF08495">
    <property type="entry name" value="FIST"/>
    <property type="match status" value="1"/>
</dbReference>
<dbReference type="Proteomes" id="UP000011134">
    <property type="component" value="Unassembled WGS sequence"/>
</dbReference>
<protein>
    <submittedName>
        <fullName evidence="6">Methyl-accepting chemotaxis protein</fullName>
    </submittedName>
</protein>
<dbReference type="InterPro" id="IPR019494">
    <property type="entry name" value="FIST_C"/>
</dbReference>
<evidence type="ECO:0000259" key="5">
    <source>
        <dbReference type="PROSITE" id="PS50111"/>
    </source>
</evidence>
<dbReference type="InterPro" id="IPR004089">
    <property type="entry name" value="MCPsignal_dom"/>
</dbReference>
<dbReference type="GO" id="GO:0006935">
    <property type="term" value="P:chemotaxis"/>
    <property type="evidence" value="ECO:0007669"/>
    <property type="project" value="InterPro"/>
</dbReference>
<dbReference type="InterPro" id="IPR004090">
    <property type="entry name" value="Chemotax_Me-accpt_rcpt"/>
</dbReference>
<reference evidence="6 7" key="1">
    <citation type="submission" date="2012-12" db="EMBL/GenBank/DDBJ databases">
        <title>Genome Assembly of Photobacterium sp. AK15.</title>
        <authorList>
            <person name="Khatri I."/>
            <person name="Vaidya B."/>
            <person name="Srinivas T.N.R."/>
            <person name="Subramanian S."/>
            <person name="Pinnaka A."/>
        </authorList>
    </citation>
    <scope>NUCLEOTIDE SEQUENCE [LARGE SCALE GENOMIC DNA]</scope>
    <source>
        <strain evidence="6 7">AK15</strain>
    </source>
</reference>
<dbReference type="Pfam" id="PF10442">
    <property type="entry name" value="FIST_C"/>
    <property type="match status" value="1"/>
</dbReference>
<dbReference type="Gene3D" id="1.10.287.950">
    <property type="entry name" value="Methyl-accepting chemotaxis protein"/>
    <property type="match status" value="1"/>
</dbReference>
<dbReference type="PRINTS" id="PR00260">
    <property type="entry name" value="CHEMTRNSDUCR"/>
</dbReference>
<comment type="similarity">
    <text evidence="3">Belongs to the methyl-accepting chemotaxis (MCP) protein family.</text>
</comment>
<evidence type="ECO:0000256" key="1">
    <source>
        <dbReference type="ARBA" id="ARBA00004370"/>
    </source>
</evidence>
<dbReference type="GO" id="GO:0016020">
    <property type="term" value="C:membrane"/>
    <property type="evidence" value="ECO:0007669"/>
    <property type="project" value="UniProtKB-SubCell"/>
</dbReference>
<dbReference type="PANTHER" id="PTHR32089:SF112">
    <property type="entry name" value="LYSOZYME-LIKE PROTEIN-RELATED"/>
    <property type="match status" value="1"/>
</dbReference>
<feature type="domain" description="Methyl-accepting transducer" evidence="5">
    <location>
        <begin position="462"/>
        <end position="657"/>
    </location>
</feature>
<evidence type="ECO:0000256" key="3">
    <source>
        <dbReference type="ARBA" id="ARBA00029447"/>
    </source>
</evidence>
<evidence type="ECO:0000256" key="4">
    <source>
        <dbReference type="PROSITE-ProRule" id="PRU00284"/>
    </source>
</evidence>
<dbReference type="SMART" id="SM01204">
    <property type="entry name" value="FIST_C"/>
    <property type="match status" value="1"/>
</dbReference>
<dbReference type="SMART" id="SM00283">
    <property type="entry name" value="MA"/>
    <property type="match status" value="1"/>
</dbReference>
<dbReference type="PROSITE" id="PS50111">
    <property type="entry name" value="CHEMOTAXIS_TRANSDUC_2"/>
    <property type="match status" value="1"/>
</dbReference>
<accession>L8JIB9</accession>
<keyword evidence="2 4" id="KW-0807">Transducer</keyword>
<dbReference type="OrthoDB" id="9765653at2"/>
<dbReference type="SUPFAM" id="SSF58104">
    <property type="entry name" value="Methyl-accepting chemotaxis protein (MCP) signaling domain"/>
    <property type="match status" value="1"/>
</dbReference>
<proteinExistence type="inferred from homology"/>
<evidence type="ECO:0000313" key="7">
    <source>
        <dbReference type="Proteomes" id="UP000011134"/>
    </source>
</evidence>